<keyword evidence="1" id="KW-0808">Transferase</keyword>
<organism evidence="3 4">
    <name type="scientific">Streptomyces capitiformicae</name>
    <dbReference type="NCBI Taxonomy" id="2014920"/>
    <lineage>
        <taxon>Bacteria</taxon>
        <taxon>Bacillati</taxon>
        <taxon>Actinomycetota</taxon>
        <taxon>Actinomycetes</taxon>
        <taxon>Kitasatosporales</taxon>
        <taxon>Streptomycetaceae</taxon>
        <taxon>Streptomyces</taxon>
    </lineage>
</organism>
<dbReference type="InterPro" id="IPR050267">
    <property type="entry name" value="Anti-sigma-factor_SerPK"/>
</dbReference>
<gene>
    <name evidence="3" type="ORF">GCM10017771_05670</name>
</gene>
<accession>A0A919GCE3</accession>
<reference evidence="3" key="2">
    <citation type="submission" date="2020-09" db="EMBL/GenBank/DDBJ databases">
        <authorList>
            <person name="Sun Q."/>
            <person name="Zhou Y."/>
        </authorList>
    </citation>
    <scope>NUCLEOTIDE SEQUENCE</scope>
    <source>
        <strain evidence="3">CGMCC 4.7403</strain>
    </source>
</reference>
<name>A0A919GCE3_9ACTN</name>
<reference evidence="3" key="1">
    <citation type="journal article" date="2014" name="Int. J. Syst. Evol. Microbiol.">
        <title>Complete genome sequence of Corynebacterium casei LMG S-19264T (=DSM 44701T), isolated from a smear-ripened cheese.</title>
        <authorList>
            <consortium name="US DOE Joint Genome Institute (JGI-PGF)"/>
            <person name="Walter F."/>
            <person name="Albersmeier A."/>
            <person name="Kalinowski J."/>
            <person name="Ruckert C."/>
        </authorList>
    </citation>
    <scope>NUCLEOTIDE SEQUENCE</scope>
    <source>
        <strain evidence="3">CGMCC 4.7403</strain>
    </source>
</reference>
<evidence type="ECO:0000313" key="4">
    <source>
        <dbReference type="Proteomes" id="UP000603227"/>
    </source>
</evidence>
<dbReference type="SUPFAM" id="SSF55874">
    <property type="entry name" value="ATPase domain of HSP90 chaperone/DNA topoisomerase II/histidine kinase"/>
    <property type="match status" value="1"/>
</dbReference>
<dbReference type="Gene3D" id="3.30.565.10">
    <property type="entry name" value="Histidine kinase-like ATPase, C-terminal domain"/>
    <property type="match status" value="1"/>
</dbReference>
<comment type="caution">
    <text evidence="3">The sequence shown here is derived from an EMBL/GenBank/DDBJ whole genome shotgun (WGS) entry which is preliminary data.</text>
</comment>
<dbReference type="RefSeq" id="WP_189780763.1">
    <property type="nucleotide sequence ID" value="NZ_BNAT01000002.1"/>
</dbReference>
<dbReference type="InterPro" id="IPR036890">
    <property type="entry name" value="HATPase_C_sf"/>
</dbReference>
<evidence type="ECO:0000259" key="2">
    <source>
        <dbReference type="Pfam" id="PF13581"/>
    </source>
</evidence>
<dbReference type="Proteomes" id="UP000603227">
    <property type="component" value="Unassembled WGS sequence"/>
</dbReference>
<dbReference type="PANTHER" id="PTHR35526:SF3">
    <property type="entry name" value="ANTI-SIGMA-F FACTOR RSBW"/>
    <property type="match status" value="1"/>
</dbReference>
<dbReference type="Pfam" id="PF13581">
    <property type="entry name" value="HATPase_c_2"/>
    <property type="match status" value="1"/>
</dbReference>
<evidence type="ECO:0000256" key="1">
    <source>
        <dbReference type="ARBA" id="ARBA00022527"/>
    </source>
</evidence>
<dbReference type="AlphaFoldDB" id="A0A919GCE3"/>
<protein>
    <recommendedName>
        <fullName evidence="2">Histidine kinase/HSP90-like ATPase domain-containing protein</fullName>
    </recommendedName>
</protein>
<dbReference type="PANTHER" id="PTHR35526">
    <property type="entry name" value="ANTI-SIGMA-F FACTOR RSBW-RELATED"/>
    <property type="match status" value="1"/>
</dbReference>
<keyword evidence="1" id="KW-0418">Kinase</keyword>
<keyword evidence="1" id="KW-0723">Serine/threonine-protein kinase</keyword>
<feature type="domain" description="Histidine kinase/HSP90-like ATPase" evidence="2">
    <location>
        <begin position="23"/>
        <end position="128"/>
    </location>
</feature>
<dbReference type="GO" id="GO:0004674">
    <property type="term" value="F:protein serine/threonine kinase activity"/>
    <property type="evidence" value="ECO:0007669"/>
    <property type="project" value="UniProtKB-KW"/>
</dbReference>
<sequence length="140" mass="14659">MTTVSPSWTCTLRLPRDPRSPGVARAALRAVLGPHDLAEFAPTAELLTSELLTNAVRAEAAYGRDVGVRFELSGVELRLEVADSADGKPELRCAGDDDVCGRGLVLVDALADDWGVAPCDGVGKVVWASLSLSLSDGGVR</sequence>
<dbReference type="InterPro" id="IPR003594">
    <property type="entry name" value="HATPase_dom"/>
</dbReference>
<proteinExistence type="predicted"/>
<dbReference type="EMBL" id="BNAT01000002">
    <property type="protein sequence ID" value="GHH82177.1"/>
    <property type="molecule type" value="Genomic_DNA"/>
</dbReference>
<keyword evidence="4" id="KW-1185">Reference proteome</keyword>
<dbReference type="CDD" id="cd16936">
    <property type="entry name" value="HATPase_RsbW-like"/>
    <property type="match status" value="1"/>
</dbReference>
<evidence type="ECO:0000313" key="3">
    <source>
        <dbReference type="EMBL" id="GHH82177.1"/>
    </source>
</evidence>